<keyword evidence="3" id="KW-1185">Reference proteome</keyword>
<dbReference type="Proteomes" id="UP000708208">
    <property type="component" value="Unassembled WGS sequence"/>
</dbReference>
<name>A0A8J2JQC2_9HEXA</name>
<reference evidence="2" key="1">
    <citation type="submission" date="2021-06" db="EMBL/GenBank/DDBJ databases">
        <authorList>
            <person name="Hodson N. C."/>
            <person name="Mongue J. A."/>
            <person name="Jaron S. K."/>
        </authorList>
    </citation>
    <scope>NUCLEOTIDE SEQUENCE</scope>
</reference>
<feature type="transmembrane region" description="Helical" evidence="1">
    <location>
        <begin position="189"/>
        <end position="220"/>
    </location>
</feature>
<evidence type="ECO:0000256" key="1">
    <source>
        <dbReference type="SAM" id="Phobius"/>
    </source>
</evidence>
<keyword evidence="1" id="KW-0812">Transmembrane</keyword>
<sequence>MLSRLNGRLRLEFLISDFHACSYTMLRRDLSLLLLDITFGVSHVSACFFQLQLCQNTEQMTGLLNHLFIFDKSFTRKFCTAEYKGRNLLKVPGVQAKHQHQNEKLKHPGENSATAHQGPVKRKFEWAHVQKTILEKTREISFSDKCEVIAGMVLCPITYSILALVLFLLNPDDPRYLYSALPLASKSEWLIFLWSIVEYLHIFRFCCVFNTMLFIIIVYAHCTNFWLLQLSGPDAKNDNIVITKSPDKSEALKNYKIFQVMNVHFNHCFSTIGLPTFKALNVALHGKELSQILEASTGDKGSKRFPVYVSTWSQSVHGLLHR</sequence>
<evidence type="ECO:0000313" key="2">
    <source>
        <dbReference type="EMBL" id="CAG7723027.1"/>
    </source>
</evidence>
<keyword evidence="1" id="KW-0472">Membrane</keyword>
<dbReference type="AlphaFoldDB" id="A0A8J2JQC2"/>
<proteinExistence type="predicted"/>
<feature type="transmembrane region" description="Helical" evidence="1">
    <location>
        <begin position="148"/>
        <end position="169"/>
    </location>
</feature>
<protein>
    <submittedName>
        <fullName evidence="2">Uncharacterized protein</fullName>
    </submittedName>
</protein>
<organism evidence="2 3">
    <name type="scientific">Allacma fusca</name>
    <dbReference type="NCBI Taxonomy" id="39272"/>
    <lineage>
        <taxon>Eukaryota</taxon>
        <taxon>Metazoa</taxon>
        <taxon>Ecdysozoa</taxon>
        <taxon>Arthropoda</taxon>
        <taxon>Hexapoda</taxon>
        <taxon>Collembola</taxon>
        <taxon>Symphypleona</taxon>
        <taxon>Sminthuridae</taxon>
        <taxon>Allacma</taxon>
    </lineage>
</organism>
<evidence type="ECO:0000313" key="3">
    <source>
        <dbReference type="Proteomes" id="UP000708208"/>
    </source>
</evidence>
<dbReference type="EMBL" id="CAJVCH010094844">
    <property type="protein sequence ID" value="CAG7723027.1"/>
    <property type="molecule type" value="Genomic_DNA"/>
</dbReference>
<keyword evidence="1" id="KW-1133">Transmembrane helix</keyword>
<comment type="caution">
    <text evidence="2">The sequence shown here is derived from an EMBL/GenBank/DDBJ whole genome shotgun (WGS) entry which is preliminary data.</text>
</comment>
<gene>
    <name evidence="2" type="ORF">AFUS01_LOCUS12134</name>
</gene>
<accession>A0A8J2JQC2</accession>